<gene>
    <name evidence="1" type="ORF">D9Q81_09490</name>
</gene>
<accession>A0A429FZN3</accession>
<dbReference type="Proteomes" id="UP000278149">
    <property type="component" value="Unassembled WGS sequence"/>
</dbReference>
<proteinExistence type="predicted"/>
<reference evidence="1 2" key="1">
    <citation type="submission" date="2018-10" db="EMBL/GenBank/DDBJ databases">
        <title>Co-occurring genomic capacity for anaerobic methane metabolism and dissimilatory sulfite reduction discovered in the Korarchaeota.</title>
        <authorList>
            <person name="Mckay L.J."/>
            <person name="Dlakic M."/>
            <person name="Fields M.W."/>
            <person name="Delmont T.O."/>
            <person name="Eren A.M."/>
            <person name="Jay Z.J."/>
            <person name="Klingelsmith K.B."/>
            <person name="Rusch D.B."/>
            <person name="Inskeep W.P."/>
        </authorList>
    </citation>
    <scope>NUCLEOTIDE SEQUENCE [LARGE SCALE GENOMIC DNA]</scope>
    <source>
        <strain evidence="1 2">WS</strain>
    </source>
</reference>
<name>A0A429FZN3_9CREN</name>
<comment type="caution">
    <text evidence="1">The sequence shown here is derived from an EMBL/GenBank/DDBJ whole genome shotgun (WGS) entry which is preliminary data.</text>
</comment>
<evidence type="ECO:0000313" key="1">
    <source>
        <dbReference type="EMBL" id="RSN66979.1"/>
    </source>
</evidence>
<protein>
    <submittedName>
        <fullName evidence="1">Uncharacterized protein</fullName>
    </submittedName>
</protein>
<dbReference type="EMBL" id="RCOR01000051">
    <property type="protein sequence ID" value="RSN66979.1"/>
    <property type="molecule type" value="Genomic_DNA"/>
</dbReference>
<dbReference type="RefSeq" id="WP_125743089.1">
    <property type="nucleotide sequence ID" value="NZ_RCOR01000051.1"/>
</dbReference>
<evidence type="ECO:0000313" key="2">
    <source>
        <dbReference type="Proteomes" id="UP000278149"/>
    </source>
</evidence>
<dbReference type="AlphaFoldDB" id="A0A429FZN3"/>
<sequence length="62" mass="7216">MDNLVKSFWGLERSRSSLVCGSTREFLRKGYLPGTSFFARRMQAFYKYVALDVVREGLKMDT</sequence>
<organism evidence="1 2">
    <name type="scientific">Candidatus Korarchaeum cryptofilum</name>
    <dbReference type="NCBI Taxonomy" id="498846"/>
    <lineage>
        <taxon>Archaea</taxon>
        <taxon>Thermoproteota</taxon>
        <taxon>Candidatus Korarchaeia</taxon>
        <taxon>Candidatus Korarchaeales</taxon>
        <taxon>Candidatus Korarchaeaceae</taxon>
        <taxon>Candidatus Korarchaeum</taxon>
    </lineage>
</organism>